<dbReference type="InterPro" id="IPR035965">
    <property type="entry name" value="PAS-like_dom_sf"/>
</dbReference>
<comment type="caution">
    <text evidence="5">The sequence shown here is derived from an EMBL/GenBank/DDBJ whole genome shotgun (WGS) entry which is preliminary data.</text>
</comment>
<reference evidence="5" key="1">
    <citation type="submission" date="2022-06" db="EMBL/GenBank/DDBJ databases">
        <title>Genomic Encyclopedia of Archaeal and Bacterial Type Strains, Phase II (KMG-II): from individual species to whole genera.</title>
        <authorList>
            <person name="Goeker M."/>
        </authorList>
    </citation>
    <scope>NUCLEOTIDE SEQUENCE</scope>
    <source>
        <strain evidence="5">DSM 43935</strain>
    </source>
</reference>
<dbReference type="InterPro" id="IPR013655">
    <property type="entry name" value="PAS_fold_3"/>
</dbReference>
<dbReference type="SUPFAM" id="SSF55785">
    <property type="entry name" value="PYP-like sensor domain (PAS domain)"/>
    <property type="match status" value="1"/>
</dbReference>
<feature type="domain" description="EAL" evidence="3">
    <location>
        <begin position="483"/>
        <end position="742"/>
    </location>
</feature>
<dbReference type="CDD" id="cd01949">
    <property type="entry name" value="GGDEF"/>
    <property type="match status" value="1"/>
</dbReference>
<name>A0AAE3GG38_9PSEU</name>
<dbReference type="Pfam" id="PF08447">
    <property type="entry name" value="PAS_3"/>
    <property type="match status" value="1"/>
</dbReference>
<evidence type="ECO:0000313" key="6">
    <source>
        <dbReference type="Proteomes" id="UP001206128"/>
    </source>
</evidence>
<dbReference type="PROSITE" id="PS50883">
    <property type="entry name" value="EAL"/>
    <property type="match status" value="1"/>
</dbReference>
<dbReference type="Proteomes" id="UP001206128">
    <property type="component" value="Unassembled WGS sequence"/>
</dbReference>
<feature type="domain" description="GGDEF" evidence="4">
    <location>
        <begin position="340"/>
        <end position="474"/>
    </location>
</feature>
<dbReference type="SMART" id="SM00267">
    <property type="entry name" value="GGDEF"/>
    <property type="match status" value="1"/>
</dbReference>
<feature type="domain" description="PAC" evidence="2">
    <location>
        <begin position="258"/>
        <end position="310"/>
    </location>
</feature>
<dbReference type="PROSITE" id="PS50113">
    <property type="entry name" value="PAC"/>
    <property type="match status" value="1"/>
</dbReference>
<evidence type="ECO:0000259" key="3">
    <source>
        <dbReference type="PROSITE" id="PS50883"/>
    </source>
</evidence>
<dbReference type="InterPro" id="IPR035919">
    <property type="entry name" value="EAL_sf"/>
</dbReference>
<dbReference type="AlphaFoldDB" id="A0AAE3GG38"/>
<protein>
    <submittedName>
        <fullName evidence="5">PAS domain S-box-containing protein/diguanylate cyclase (GGDEF) domain-containing protein</fullName>
    </submittedName>
</protein>
<gene>
    <name evidence="5" type="ORF">LX83_003582</name>
</gene>
<dbReference type="CDD" id="cd01948">
    <property type="entry name" value="EAL"/>
    <property type="match status" value="1"/>
</dbReference>
<dbReference type="InterPro" id="IPR001633">
    <property type="entry name" value="EAL_dom"/>
</dbReference>
<dbReference type="PANTHER" id="PTHR44757:SF2">
    <property type="entry name" value="BIOFILM ARCHITECTURE MAINTENANCE PROTEIN MBAA"/>
    <property type="match status" value="1"/>
</dbReference>
<dbReference type="PROSITE" id="PS50112">
    <property type="entry name" value="PAS"/>
    <property type="match status" value="1"/>
</dbReference>
<dbReference type="InterPro" id="IPR000014">
    <property type="entry name" value="PAS"/>
</dbReference>
<dbReference type="SMART" id="SM00086">
    <property type="entry name" value="PAC"/>
    <property type="match status" value="1"/>
</dbReference>
<dbReference type="SUPFAM" id="SSF141868">
    <property type="entry name" value="EAL domain-like"/>
    <property type="match status" value="1"/>
</dbReference>
<dbReference type="Gene3D" id="3.30.450.20">
    <property type="entry name" value="PAS domain"/>
    <property type="match status" value="1"/>
</dbReference>
<dbReference type="NCBIfam" id="TIGR00254">
    <property type="entry name" value="GGDEF"/>
    <property type="match status" value="1"/>
</dbReference>
<dbReference type="Gene3D" id="3.30.70.270">
    <property type="match status" value="1"/>
</dbReference>
<keyword evidence="6" id="KW-1185">Reference proteome</keyword>
<dbReference type="InterPro" id="IPR052155">
    <property type="entry name" value="Biofilm_reg_signaling"/>
</dbReference>
<evidence type="ECO:0000259" key="4">
    <source>
        <dbReference type="PROSITE" id="PS50887"/>
    </source>
</evidence>
<dbReference type="Gene3D" id="3.20.20.450">
    <property type="entry name" value="EAL domain"/>
    <property type="match status" value="1"/>
</dbReference>
<accession>A0AAE3GG38</accession>
<dbReference type="InterPro" id="IPR029787">
    <property type="entry name" value="Nucleotide_cyclase"/>
</dbReference>
<dbReference type="RefSeq" id="WP_253772865.1">
    <property type="nucleotide sequence ID" value="NZ_JAMTCK010000008.1"/>
</dbReference>
<sequence>MTDHAAPAHGNEDVDVRTSYLSAAAELRPDDLPSGVVPAASLSAGRLAFARKWAIAVNATTVVALPPGDLEDVLLGYTDQLADALLAEPFSTAPAHRVGADMTTRNLASAATLERTIELIGNHLLDHLNLAPDWRLPRRVIQSVAALAASFTEALRERTLDEQEISKSAALMATREAERALRASETRFRAVFTSSAVSIVLVSMDQRIFDFNEAMCTLLGYTAEELAQLHVRDVAHPADLPALAQLGNDLLSSGRDHFRAEKRLVRKDGEAVTTLVATSLVRDQSGQPDYFVAMVENLDEIRLLQDQMLHQSLHDVLTGLPNRTKFLSQLESLLGAKGPDRLALCQFDIDGFRIVNDGFGHEVGNRVLMAVASHLRTVFGDELDLVARIGGDEFAVLIHDPVDTQSVVARVEQVIELFAEPIYVGEHGVAVSTSVGIVDRISRGADPIDLLRAADTTVSWAKAAGKAQWALYDRDRDRRDRDRFVLATTIPGALETGQFRLAYQPVVRLRDRTVVEVGTVVRWDHPEQGVLGPADFADLAEETGLIVPLGHWMLTEAVTQASAWHRDHDRAARPLRVALTRRLCREPELVSKVLAVLRDNDLPAEQLHLEFSDRGLHAMDEERLEDLHTLVDLGVRVSFTMTGPGVVTPRLLAGLPVSTLVMAGPLPVDLVTDSGANACVLGSFRHFVDIGRTLGFEVHVEDVRTEEQAALLAELGVTTASGPLFADPGPPELVERHFTGPR</sequence>
<organism evidence="5 6">
    <name type="scientific">Goodfellowiella coeruleoviolacea</name>
    <dbReference type="NCBI Taxonomy" id="334858"/>
    <lineage>
        <taxon>Bacteria</taxon>
        <taxon>Bacillati</taxon>
        <taxon>Actinomycetota</taxon>
        <taxon>Actinomycetes</taxon>
        <taxon>Pseudonocardiales</taxon>
        <taxon>Pseudonocardiaceae</taxon>
        <taxon>Goodfellowiella</taxon>
    </lineage>
</organism>
<dbReference type="Pfam" id="PF00990">
    <property type="entry name" value="GGDEF"/>
    <property type="match status" value="1"/>
</dbReference>
<dbReference type="SUPFAM" id="SSF55073">
    <property type="entry name" value="Nucleotide cyclase"/>
    <property type="match status" value="1"/>
</dbReference>
<proteinExistence type="predicted"/>
<dbReference type="CDD" id="cd00130">
    <property type="entry name" value="PAS"/>
    <property type="match status" value="1"/>
</dbReference>
<dbReference type="InterPro" id="IPR001610">
    <property type="entry name" value="PAC"/>
</dbReference>
<dbReference type="NCBIfam" id="TIGR00229">
    <property type="entry name" value="sensory_box"/>
    <property type="match status" value="1"/>
</dbReference>
<evidence type="ECO:0000259" key="2">
    <source>
        <dbReference type="PROSITE" id="PS50113"/>
    </source>
</evidence>
<evidence type="ECO:0000259" key="1">
    <source>
        <dbReference type="PROSITE" id="PS50112"/>
    </source>
</evidence>
<dbReference type="InterPro" id="IPR000160">
    <property type="entry name" value="GGDEF_dom"/>
</dbReference>
<dbReference type="Pfam" id="PF00563">
    <property type="entry name" value="EAL"/>
    <property type="match status" value="1"/>
</dbReference>
<feature type="domain" description="PAS" evidence="1">
    <location>
        <begin position="184"/>
        <end position="254"/>
    </location>
</feature>
<dbReference type="PANTHER" id="PTHR44757">
    <property type="entry name" value="DIGUANYLATE CYCLASE DGCP"/>
    <property type="match status" value="1"/>
</dbReference>
<dbReference type="SMART" id="SM00091">
    <property type="entry name" value="PAS"/>
    <property type="match status" value="1"/>
</dbReference>
<evidence type="ECO:0000313" key="5">
    <source>
        <dbReference type="EMBL" id="MCP2166710.1"/>
    </source>
</evidence>
<dbReference type="InterPro" id="IPR000700">
    <property type="entry name" value="PAS-assoc_C"/>
</dbReference>
<dbReference type="SMART" id="SM00052">
    <property type="entry name" value="EAL"/>
    <property type="match status" value="1"/>
</dbReference>
<dbReference type="EMBL" id="JAMTCK010000008">
    <property type="protein sequence ID" value="MCP2166710.1"/>
    <property type="molecule type" value="Genomic_DNA"/>
</dbReference>
<dbReference type="InterPro" id="IPR043128">
    <property type="entry name" value="Rev_trsase/Diguanyl_cyclase"/>
</dbReference>
<dbReference type="PROSITE" id="PS50887">
    <property type="entry name" value="GGDEF"/>
    <property type="match status" value="1"/>
</dbReference>